<protein>
    <submittedName>
        <fullName evidence="3">EB domain-containing protein</fullName>
    </submittedName>
</protein>
<feature type="transmembrane region" description="Helical" evidence="1">
    <location>
        <begin position="111"/>
        <end position="130"/>
    </location>
</feature>
<name>A0A1I7XEZ4_HETBA</name>
<dbReference type="WBParaSite" id="Hba_16233">
    <property type="protein sequence ID" value="Hba_16233"/>
    <property type="gene ID" value="Hba_16233"/>
</dbReference>
<evidence type="ECO:0000313" key="3">
    <source>
        <dbReference type="WBParaSite" id="Hba_16233"/>
    </source>
</evidence>
<evidence type="ECO:0000313" key="2">
    <source>
        <dbReference type="Proteomes" id="UP000095283"/>
    </source>
</evidence>
<reference evidence="3" key="1">
    <citation type="submission" date="2016-11" db="UniProtKB">
        <authorList>
            <consortium name="WormBaseParasite"/>
        </authorList>
    </citation>
    <scope>IDENTIFICATION</scope>
</reference>
<dbReference type="Proteomes" id="UP000095283">
    <property type="component" value="Unplaced"/>
</dbReference>
<evidence type="ECO:0000256" key="1">
    <source>
        <dbReference type="SAM" id="Phobius"/>
    </source>
</evidence>
<feature type="transmembrane region" description="Helical" evidence="1">
    <location>
        <begin position="290"/>
        <end position="312"/>
    </location>
</feature>
<accession>A0A1I7XEZ4</accession>
<keyword evidence="1" id="KW-0472">Membrane</keyword>
<dbReference type="InterPro" id="IPR006150">
    <property type="entry name" value="Cys_repeat_1"/>
</dbReference>
<proteinExistence type="predicted"/>
<keyword evidence="2" id="KW-1185">Reference proteome</keyword>
<keyword evidence="1" id="KW-0812">Transmembrane</keyword>
<dbReference type="AlphaFoldDB" id="A0A1I7XEZ4"/>
<dbReference type="SMART" id="SM00289">
    <property type="entry name" value="WR1"/>
    <property type="match status" value="2"/>
</dbReference>
<organism evidence="2 3">
    <name type="scientific">Heterorhabditis bacteriophora</name>
    <name type="common">Entomopathogenic nematode worm</name>
    <dbReference type="NCBI Taxonomy" id="37862"/>
    <lineage>
        <taxon>Eukaryota</taxon>
        <taxon>Metazoa</taxon>
        <taxon>Ecdysozoa</taxon>
        <taxon>Nematoda</taxon>
        <taxon>Chromadorea</taxon>
        <taxon>Rhabditida</taxon>
        <taxon>Rhabditina</taxon>
        <taxon>Rhabditomorpha</taxon>
        <taxon>Strongyloidea</taxon>
        <taxon>Heterorhabditidae</taxon>
        <taxon>Heterorhabditis</taxon>
    </lineage>
</organism>
<sequence length="367" mass="40177">MVPPLASCNEPCPQYSACSSGIGCCPVPVKHQQLQNIQITLCPGSFSPPIGTCGSCPLGTLCNQQINMCCPSSNQPSTDLVYNVVLLCPSKIIMLISKLQMVPLQTSPVQVAALLVCILESTLCVILQYLSMKNINLYENISDFPVVQLDMYAKFSLLGGCCLLFMEPVCPSHSNAVCQCSPNNACPTGASCTLGTCCSSVFFNVAAVRKCLANATDLNFDVDSTCLPNEKCIDGECRMKLWPGEYGCATDRECTARCLNTYCEKKRSDKNVAQCQCRDGLLLYGRCCQFLFLLINFYIDLPLILKSVFVYIRSHLQLIFFGLKTLSQCPRGFHESGAYCMHDDEDTFWSDASAQDNLNALLNAGQC</sequence>
<keyword evidence="1" id="KW-1133">Transmembrane helix</keyword>